<sequence length="298" mass="33654">MSWLFFAIAAPFLYGITNFFDKYLIEKRVRNPMLLTFIGGLVAAVIGLVIWLIRGLPGMDFQSAAILIVSGIIFQWALIPYYKALQNEDASRITPLFQVIPVFALILAAIFLGERLYGNQIFGFCVILAGGIVLSLERFGRTMFRLRRSFWLMMLSSLMYTLPFVFFKSVGQPFWNALAFEFFGLGLGSIFLLIPPNSRRKVLAEFPTISGTTWFPILINEVIYIAGKMSTFYATTLVAVSLVTAMAAFQPFFVLLLGTGLTIWFPRVVKENIQKKTLLIKLIATVIIFLGVWYINKS</sequence>
<feature type="transmembrane region" description="Helical" evidence="1">
    <location>
        <begin position="32"/>
        <end position="53"/>
    </location>
</feature>
<dbReference type="PANTHER" id="PTHR22911">
    <property type="entry name" value="ACYL-MALONYL CONDENSING ENZYME-RELATED"/>
    <property type="match status" value="1"/>
</dbReference>
<keyword evidence="1" id="KW-1133">Transmembrane helix</keyword>
<keyword evidence="1" id="KW-0812">Transmembrane</keyword>
<feature type="transmembrane region" description="Helical" evidence="1">
    <location>
        <begin position="277"/>
        <end position="295"/>
    </location>
</feature>
<feature type="transmembrane region" description="Helical" evidence="1">
    <location>
        <begin position="6"/>
        <end position="25"/>
    </location>
</feature>
<feature type="transmembrane region" description="Helical" evidence="1">
    <location>
        <begin position="94"/>
        <end position="113"/>
    </location>
</feature>
<feature type="transmembrane region" description="Helical" evidence="1">
    <location>
        <begin position="206"/>
        <end position="226"/>
    </location>
</feature>
<protein>
    <recommendedName>
        <fullName evidence="2">EamA domain-containing protein</fullName>
    </recommendedName>
</protein>
<evidence type="ECO:0000313" key="4">
    <source>
        <dbReference type="Proteomes" id="UP000236845"/>
    </source>
</evidence>
<evidence type="ECO:0000313" key="3">
    <source>
        <dbReference type="EMBL" id="PIS40682.1"/>
    </source>
</evidence>
<gene>
    <name evidence="3" type="ORF">COT26_02020</name>
</gene>
<dbReference type="EMBL" id="PEXW01000043">
    <property type="protein sequence ID" value="PIS40682.1"/>
    <property type="molecule type" value="Genomic_DNA"/>
</dbReference>
<proteinExistence type="predicted"/>
<dbReference type="Gene3D" id="1.10.3730.20">
    <property type="match status" value="1"/>
</dbReference>
<feature type="transmembrane region" description="Helical" evidence="1">
    <location>
        <begin position="232"/>
        <end position="265"/>
    </location>
</feature>
<feature type="transmembrane region" description="Helical" evidence="1">
    <location>
        <begin position="65"/>
        <end position="82"/>
    </location>
</feature>
<reference evidence="4" key="1">
    <citation type="submission" date="2017-09" db="EMBL/GenBank/DDBJ databases">
        <title>Depth-based differentiation of microbial function through sediment-hosted aquifers and enrichment of novel symbionts in the deep terrestrial subsurface.</title>
        <authorList>
            <person name="Probst A.J."/>
            <person name="Ladd B."/>
            <person name="Jarett J.K."/>
            <person name="Geller-Mcgrath D.E."/>
            <person name="Sieber C.M.K."/>
            <person name="Emerson J.B."/>
            <person name="Anantharaman K."/>
            <person name="Thomas B.C."/>
            <person name="Malmstrom R."/>
            <person name="Stieglmeier M."/>
            <person name="Klingl A."/>
            <person name="Woyke T."/>
            <person name="Ryan C.M."/>
            <person name="Banfield J.F."/>
        </authorList>
    </citation>
    <scope>NUCLEOTIDE SEQUENCE [LARGE SCALE GENOMIC DNA]</scope>
</reference>
<comment type="caution">
    <text evidence="3">The sequence shown here is derived from an EMBL/GenBank/DDBJ whole genome shotgun (WGS) entry which is preliminary data.</text>
</comment>
<dbReference type="GO" id="GO:0016020">
    <property type="term" value="C:membrane"/>
    <property type="evidence" value="ECO:0007669"/>
    <property type="project" value="InterPro"/>
</dbReference>
<name>A0A2H0YSF4_9BACT</name>
<dbReference type="PANTHER" id="PTHR22911:SF137">
    <property type="entry name" value="SOLUTE CARRIER FAMILY 35 MEMBER G2-RELATED"/>
    <property type="match status" value="1"/>
</dbReference>
<dbReference type="InterPro" id="IPR037185">
    <property type="entry name" value="EmrE-like"/>
</dbReference>
<organism evidence="3 4">
    <name type="scientific">Candidatus Kerfeldbacteria bacterium CG08_land_8_20_14_0_20_43_14</name>
    <dbReference type="NCBI Taxonomy" id="2014246"/>
    <lineage>
        <taxon>Bacteria</taxon>
        <taxon>Candidatus Kerfeldiibacteriota</taxon>
    </lineage>
</organism>
<dbReference type="Pfam" id="PF00892">
    <property type="entry name" value="EamA"/>
    <property type="match status" value="1"/>
</dbReference>
<feature type="transmembrane region" description="Helical" evidence="1">
    <location>
        <begin position="149"/>
        <end position="167"/>
    </location>
</feature>
<feature type="transmembrane region" description="Helical" evidence="1">
    <location>
        <begin position="173"/>
        <end position="194"/>
    </location>
</feature>
<evidence type="ECO:0000256" key="1">
    <source>
        <dbReference type="SAM" id="Phobius"/>
    </source>
</evidence>
<keyword evidence="1" id="KW-0472">Membrane</keyword>
<dbReference type="SUPFAM" id="SSF103481">
    <property type="entry name" value="Multidrug resistance efflux transporter EmrE"/>
    <property type="match status" value="1"/>
</dbReference>
<dbReference type="AlphaFoldDB" id="A0A2H0YSF4"/>
<accession>A0A2H0YSF4</accession>
<feature type="domain" description="EamA" evidence="2">
    <location>
        <begin position="2"/>
        <end position="135"/>
    </location>
</feature>
<dbReference type="Proteomes" id="UP000236845">
    <property type="component" value="Unassembled WGS sequence"/>
</dbReference>
<feature type="transmembrane region" description="Helical" evidence="1">
    <location>
        <begin position="119"/>
        <end position="137"/>
    </location>
</feature>
<evidence type="ECO:0000259" key="2">
    <source>
        <dbReference type="Pfam" id="PF00892"/>
    </source>
</evidence>
<dbReference type="InterPro" id="IPR000620">
    <property type="entry name" value="EamA_dom"/>
</dbReference>